<accession>A0AAP2D424</accession>
<comment type="caution">
    <text evidence="2">The sequence shown here is derived from an EMBL/GenBank/DDBJ whole genome shotgun (WGS) entry which is preliminary data.</text>
</comment>
<organism evidence="2 3">
    <name type="scientific">Dawidia soli</name>
    <dbReference type="NCBI Taxonomy" id="2782352"/>
    <lineage>
        <taxon>Bacteria</taxon>
        <taxon>Pseudomonadati</taxon>
        <taxon>Bacteroidota</taxon>
        <taxon>Cytophagia</taxon>
        <taxon>Cytophagales</taxon>
        <taxon>Chryseotaleaceae</taxon>
        <taxon>Dawidia</taxon>
    </lineage>
</organism>
<evidence type="ECO:0000313" key="2">
    <source>
        <dbReference type="EMBL" id="MBT1684943.1"/>
    </source>
</evidence>
<keyword evidence="3" id="KW-1185">Reference proteome</keyword>
<dbReference type="RefSeq" id="WP_254088201.1">
    <property type="nucleotide sequence ID" value="NZ_JAHESC010000001.1"/>
</dbReference>
<reference evidence="2 3" key="1">
    <citation type="submission" date="2021-05" db="EMBL/GenBank/DDBJ databases">
        <title>A Polyphasic approach of four new species of the genus Ohtaekwangia: Ohtaekwangia histidinii sp. nov., Ohtaekwangia cretensis sp. nov., Ohtaekwangia indiensis sp. nov., Ohtaekwangia reichenbachii sp. nov. from diverse environment.</title>
        <authorList>
            <person name="Octaviana S."/>
        </authorList>
    </citation>
    <scope>NUCLEOTIDE SEQUENCE [LARGE SCALE GENOMIC DNA]</scope>
    <source>
        <strain evidence="2 3">PWU37</strain>
    </source>
</reference>
<name>A0AAP2D424_9BACT</name>
<evidence type="ECO:0000313" key="3">
    <source>
        <dbReference type="Proteomes" id="UP001319180"/>
    </source>
</evidence>
<feature type="compositionally biased region" description="Basic and acidic residues" evidence="1">
    <location>
        <begin position="43"/>
        <end position="53"/>
    </location>
</feature>
<sequence>MSSTSREEGAGEAFTKHQKAIDEAINERTKEDRGPSADPNNPRNRDRQSDTAHKKTGGGKQKNPGM</sequence>
<protein>
    <submittedName>
        <fullName evidence="2">Uncharacterized protein</fullName>
    </submittedName>
</protein>
<feature type="region of interest" description="Disordered" evidence="1">
    <location>
        <begin position="1"/>
        <end position="66"/>
    </location>
</feature>
<dbReference type="AlphaFoldDB" id="A0AAP2D424"/>
<gene>
    <name evidence="2" type="ORF">KK078_00170</name>
</gene>
<evidence type="ECO:0000256" key="1">
    <source>
        <dbReference type="SAM" id="MobiDB-lite"/>
    </source>
</evidence>
<dbReference type="Proteomes" id="UP001319180">
    <property type="component" value="Unassembled WGS sequence"/>
</dbReference>
<proteinExistence type="predicted"/>
<dbReference type="EMBL" id="JAHESC010000001">
    <property type="protein sequence ID" value="MBT1684943.1"/>
    <property type="molecule type" value="Genomic_DNA"/>
</dbReference>
<feature type="compositionally biased region" description="Basic and acidic residues" evidence="1">
    <location>
        <begin position="19"/>
        <end position="35"/>
    </location>
</feature>